<keyword evidence="2" id="KW-1185">Reference proteome</keyword>
<reference evidence="1" key="1">
    <citation type="submission" date="2020-08" db="EMBL/GenBank/DDBJ databases">
        <title>Multicomponent nature underlies the extraordinary mechanical properties of spider dragline silk.</title>
        <authorList>
            <person name="Kono N."/>
            <person name="Nakamura H."/>
            <person name="Mori M."/>
            <person name="Yoshida Y."/>
            <person name="Ohtoshi R."/>
            <person name="Malay A.D."/>
            <person name="Moran D.A.P."/>
            <person name="Tomita M."/>
            <person name="Numata K."/>
            <person name="Arakawa K."/>
        </authorList>
    </citation>
    <scope>NUCLEOTIDE SEQUENCE</scope>
</reference>
<evidence type="ECO:0000313" key="1">
    <source>
        <dbReference type="EMBL" id="GFY02894.1"/>
    </source>
</evidence>
<evidence type="ECO:0000313" key="2">
    <source>
        <dbReference type="Proteomes" id="UP000887159"/>
    </source>
</evidence>
<gene>
    <name evidence="1" type="ORF">TNCV_3507741</name>
</gene>
<accession>A0A8X6RXG3</accession>
<dbReference type="Proteomes" id="UP000887159">
    <property type="component" value="Unassembled WGS sequence"/>
</dbReference>
<organism evidence="1 2">
    <name type="scientific">Trichonephila clavipes</name>
    <name type="common">Golden silk orbweaver</name>
    <name type="synonym">Nephila clavipes</name>
    <dbReference type="NCBI Taxonomy" id="2585209"/>
    <lineage>
        <taxon>Eukaryota</taxon>
        <taxon>Metazoa</taxon>
        <taxon>Ecdysozoa</taxon>
        <taxon>Arthropoda</taxon>
        <taxon>Chelicerata</taxon>
        <taxon>Arachnida</taxon>
        <taxon>Araneae</taxon>
        <taxon>Araneomorphae</taxon>
        <taxon>Entelegynae</taxon>
        <taxon>Araneoidea</taxon>
        <taxon>Nephilidae</taxon>
        <taxon>Trichonephila</taxon>
    </lineage>
</organism>
<dbReference type="AlphaFoldDB" id="A0A8X6RXG3"/>
<comment type="caution">
    <text evidence="1">The sequence shown here is derived from an EMBL/GenBank/DDBJ whole genome shotgun (WGS) entry which is preliminary data.</text>
</comment>
<dbReference type="EMBL" id="BMAU01021233">
    <property type="protein sequence ID" value="GFY02894.1"/>
    <property type="molecule type" value="Genomic_DNA"/>
</dbReference>
<sequence length="93" mass="11011">MLKHMYINNACLQTQAFELHRRFREGRKSFEEAERSERLQASHSAENIENVSAVAPSWSFRIFPELVRRFQDRRLQSANEIKSTLKAELKDMV</sequence>
<protein>
    <submittedName>
        <fullName evidence="1">Uncharacterized protein</fullName>
    </submittedName>
</protein>
<proteinExistence type="predicted"/>
<name>A0A8X6RXG3_TRICX</name>